<protein>
    <submittedName>
        <fullName evidence="2">Uncharacterized protein</fullName>
    </submittedName>
</protein>
<dbReference type="Proteomes" id="UP000813444">
    <property type="component" value="Unassembled WGS sequence"/>
</dbReference>
<evidence type="ECO:0000313" key="3">
    <source>
        <dbReference type="Proteomes" id="UP000813444"/>
    </source>
</evidence>
<feature type="region of interest" description="Disordered" evidence="1">
    <location>
        <begin position="1"/>
        <end position="43"/>
    </location>
</feature>
<proteinExistence type="predicted"/>
<feature type="compositionally biased region" description="Basic residues" evidence="1">
    <location>
        <begin position="27"/>
        <end position="43"/>
    </location>
</feature>
<evidence type="ECO:0000313" key="2">
    <source>
        <dbReference type="EMBL" id="KAH7322914.1"/>
    </source>
</evidence>
<gene>
    <name evidence="2" type="ORF">B0I35DRAFT_190270</name>
</gene>
<name>A0A8K0SS03_9HYPO</name>
<comment type="caution">
    <text evidence="2">The sequence shown here is derived from an EMBL/GenBank/DDBJ whole genome shotgun (WGS) entry which is preliminary data.</text>
</comment>
<evidence type="ECO:0000256" key="1">
    <source>
        <dbReference type="SAM" id="MobiDB-lite"/>
    </source>
</evidence>
<dbReference type="OrthoDB" id="4619081at2759"/>
<accession>A0A8K0SS03</accession>
<dbReference type="EMBL" id="JAGPNK010000004">
    <property type="protein sequence ID" value="KAH7322914.1"/>
    <property type="molecule type" value="Genomic_DNA"/>
</dbReference>
<organism evidence="2 3">
    <name type="scientific">Stachybotrys elegans</name>
    <dbReference type="NCBI Taxonomy" id="80388"/>
    <lineage>
        <taxon>Eukaryota</taxon>
        <taxon>Fungi</taxon>
        <taxon>Dikarya</taxon>
        <taxon>Ascomycota</taxon>
        <taxon>Pezizomycotina</taxon>
        <taxon>Sordariomycetes</taxon>
        <taxon>Hypocreomycetidae</taxon>
        <taxon>Hypocreales</taxon>
        <taxon>Stachybotryaceae</taxon>
        <taxon>Stachybotrys</taxon>
    </lineage>
</organism>
<reference evidence="2" key="1">
    <citation type="journal article" date="2021" name="Nat. Commun.">
        <title>Genetic determinants of endophytism in the Arabidopsis root mycobiome.</title>
        <authorList>
            <person name="Mesny F."/>
            <person name="Miyauchi S."/>
            <person name="Thiergart T."/>
            <person name="Pickel B."/>
            <person name="Atanasova L."/>
            <person name="Karlsson M."/>
            <person name="Huettel B."/>
            <person name="Barry K.W."/>
            <person name="Haridas S."/>
            <person name="Chen C."/>
            <person name="Bauer D."/>
            <person name="Andreopoulos W."/>
            <person name="Pangilinan J."/>
            <person name="LaButti K."/>
            <person name="Riley R."/>
            <person name="Lipzen A."/>
            <person name="Clum A."/>
            <person name="Drula E."/>
            <person name="Henrissat B."/>
            <person name="Kohler A."/>
            <person name="Grigoriev I.V."/>
            <person name="Martin F.M."/>
            <person name="Hacquard S."/>
        </authorList>
    </citation>
    <scope>NUCLEOTIDE SEQUENCE</scope>
    <source>
        <strain evidence="2">MPI-CAGE-CH-0235</strain>
    </source>
</reference>
<sequence length="440" mass="49499">MSSDSDSEPRDRARGWGANTKDFDVRQRKRPAASARSSKRKRKVRTIPSLAIDLDEFECYTQALAADEETVFPELVGSPDLGEDLLEDETPDDMPDDWLAMNTKTLDELIARMEDTCGPAPDMESIPESHLDSIQRHHEWYLSLLDSLFDAAQSVLAGTARDEPFTKHMLRWLKVNSSERMRNALSEFFLHPLVRSFRTRAALGQGKTERIFDILESLPLSEGGDGIPNILGIYLVHGHHADSTEDDLAYVGQCGSMKPDWNGALGARLRAKQHHNDILRCRNALPVEATTRDAARSAVKGTLWVHQRLANPDISAIGFSLLSVFPFPHSALGRENIHFRFLLSVAETLDVLLMTSLRSKDNLPINEGYRLLSGRTLRPSHLPRWKLEGLNRVLPSNQPVTIGSPLWSMCWSPDKISTFMDLVREHKSEVHGFTLGYRVC</sequence>
<dbReference type="AlphaFoldDB" id="A0A8K0SS03"/>
<keyword evidence="3" id="KW-1185">Reference proteome</keyword>